<protein>
    <submittedName>
        <fullName evidence="2">Uncharacterized protein</fullName>
    </submittedName>
</protein>
<proteinExistence type="predicted"/>
<name>A0A7S1SS97_9CHLO</name>
<organism evidence="2">
    <name type="scientific">Tetraselmis chuii</name>
    <dbReference type="NCBI Taxonomy" id="63592"/>
    <lineage>
        <taxon>Eukaryota</taxon>
        <taxon>Viridiplantae</taxon>
        <taxon>Chlorophyta</taxon>
        <taxon>core chlorophytes</taxon>
        <taxon>Chlorodendrophyceae</taxon>
        <taxon>Chlorodendrales</taxon>
        <taxon>Chlorodendraceae</taxon>
        <taxon>Tetraselmis</taxon>
    </lineage>
</organism>
<dbReference type="EMBL" id="HBGG01018900">
    <property type="protein sequence ID" value="CAD9207517.1"/>
    <property type="molecule type" value="Transcribed_RNA"/>
</dbReference>
<reference evidence="2" key="1">
    <citation type="submission" date="2021-01" db="EMBL/GenBank/DDBJ databases">
        <authorList>
            <person name="Corre E."/>
            <person name="Pelletier E."/>
            <person name="Niang G."/>
            <person name="Scheremetjew M."/>
            <person name="Finn R."/>
            <person name="Kale V."/>
            <person name="Holt S."/>
            <person name="Cochrane G."/>
            <person name="Meng A."/>
            <person name="Brown T."/>
            <person name="Cohen L."/>
        </authorList>
    </citation>
    <scope>NUCLEOTIDE SEQUENCE</scope>
    <source>
        <strain evidence="2">PLY429</strain>
    </source>
</reference>
<evidence type="ECO:0000313" key="2">
    <source>
        <dbReference type="EMBL" id="CAD9207517.1"/>
    </source>
</evidence>
<feature type="compositionally biased region" description="Polar residues" evidence="1">
    <location>
        <begin position="165"/>
        <end position="187"/>
    </location>
</feature>
<gene>
    <name evidence="2" type="ORF">TCHU04912_LOCUS9753</name>
</gene>
<feature type="region of interest" description="Disordered" evidence="1">
    <location>
        <begin position="164"/>
        <end position="187"/>
    </location>
</feature>
<feature type="region of interest" description="Disordered" evidence="1">
    <location>
        <begin position="106"/>
        <end position="126"/>
    </location>
</feature>
<feature type="region of interest" description="Disordered" evidence="1">
    <location>
        <begin position="45"/>
        <end position="65"/>
    </location>
</feature>
<accession>A0A7S1SS97</accession>
<sequence>MDSRLSKPKVASHAPGLLVSRVAAPKAFMRHERLSTSIADRSWVDSRAGSPDAAAPNIGSWASHDRRAEGVPVQYGLNREELPPRAPSAPPQDLMLRDSLDAAKYSSLRPEKSDGPASFRGVPPNQKEILRDYMLTAEEGRGKMSEARRAAERAVLYEQRRMNWQLRSTDSPAQLLQQSPTKPQMHV</sequence>
<evidence type="ECO:0000256" key="1">
    <source>
        <dbReference type="SAM" id="MobiDB-lite"/>
    </source>
</evidence>
<dbReference type="AlphaFoldDB" id="A0A7S1SS97"/>